<feature type="transmembrane region" description="Helical" evidence="1">
    <location>
        <begin position="304"/>
        <end position="330"/>
    </location>
</feature>
<keyword evidence="1" id="KW-0472">Membrane</keyword>
<keyword evidence="1" id="KW-0812">Transmembrane</keyword>
<organism evidence="2 3">
    <name type="scientific">Desulfatibacillum alkenivorans DSM 16219</name>
    <dbReference type="NCBI Taxonomy" id="1121393"/>
    <lineage>
        <taxon>Bacteria</taxon>
        <taxon>Pseudomonadati</taxon>
        <taxon>Thermodesulfobacteriota</taxon>
        <taxon>Desulfobacteria</taxon>
        <taxon>Desulfobacterales</taxon>
        <taxon>Desulfatibacillaceae</taxon>
        <taxon>Desulfatibacillum</taxon>
    </lineage>
</organism>
<protein>
    <submittedName>
        <fullName evidence="2">Prepilin-type N-terminal cleavage/methylation domain-containing protein</fullName>
    </submittedName>
</protein>
<keyword evidence="1" id="KW-1133">Transmembrane helix</keyword>
<gene>
    <name evidence="2" type="ORF">SAMN02745216_02700</name>
</gene>
<dbReference type="PROSITE" id="PS00409">
    <property type="entry name" value="PROKAR_NTER_METHYL"/>
    <property type="match status" value="1"/>
</dbReference>
<dbReference type="EMBL" id="FQZU01000016">
    <property type="protein sequence ID" value="SHK00641.1"/>
    <property type="molecule type" value="Genomic_DNA"/>
</dbReference>
<dbReference type="Pfam" id="PF07963">
    <property type="entry name" value="N_methyl"/>
    <property type="match status" value="1"/>
</dbReference>
<dbReference type="Gene3D" id="3.30.700.10">
    <property type="entry name" value="Glycoprotein, Type 4 Pilin"/>
    <property type="match status" value="1"/>
</dbReference>
<evidence type="ECO:0000256" key="1">
    <source>
        <dbReference type="SAM" id="Phobius"/>
    </source>
</evidence>
<accession>A0A1M6NYC4</accession>
<feature type="transmembrane region" description="Helical" evidence="1">
    <location>
        <begin position="12"/>
        <end position="34"/>
    </location>
</feature>
<dbReference type="RefSeq" id="WP_073476633.1">
    <property type="nucleotide sequence ID" value="NZ_FQZU01000016.1"/>
</dbReference>
<proteinExistence type="predicted"/>
<name>A0A1M6NYC4_9BACT</name>
<keyword evidence="3" id="KW-1185">Reference proteome</keyword>
<dbReference type="OrthoDB" id="5414844at2"/>
<reference evidence="3" key="1">
    <citation type="submission" date="2016-11" db="EMBL/GenBank/DDBJ databases">
        <authorList>
            <person name="Varghese N."/>
            <person name="Submissions S."/>
        </authorList>
    </citation>
    <scope>NUCLEOTIDE SEQUENCE [LARGE SCALE GENOMIC DNA]</scope>
    <source>
        <strain evidence="3">DSM 16219</strain>
    </source>
</reference>
<dbReference type="InterPro" id="IPR049886">
    <property type="entry name" value="CFI_box_CTERM_dom"/>
</dbReference>
<dbReference type="Proteomes" id="UP000183994">
    <property type="component" value="Unassembled WGS sequence"/>
</dbReference>
<evidence type="ECO:0000313" key="2">
    <source>
        <dbReference type="EMBL" id="SHK00641.1"/>
    </source>
</evidence>
<evidence type="ECO:0000313" key="3">
    <source>
        <dbReference type="Proteomes" id="UP000183994"/>
    </source>
</evidence>
<dbReference type="InterPro" id="IPR045584">
    <property type="entry name" value="Pilin-like"/>
</dbReference>
<dbReference type="NCBIfam" id="TIGR02532">
    <property type="entry name" value="IV_pilin_GFxxxE"/>
    <property type="match status" value="1"/>
</dbReference>
<feature type="transmembrane region" description="Helical" evidence="1">
    <location>
        <begin position="255"/>
        <end position="283"/>
    </location>
</feature>
<dbReference type="InterPro" id="IPR012902">
    <property type="entry name" value="N_methyl_site"/>
</dbReference>
<dbReference type="SUPFAM" id="SSF54523">
    <property type="entry name" value="Pili subunits"/>
    <property type="match status" value="1"/>
</dbReference>
<dbReference type="NCBIfam" id="NF041770">
    <property type="entry name" value="CFI_box_CTERM"/>
    <property type="match status" value="1"/>
</dbReference>
<dbReference type="STRING" id="1121393.SAMN02745216_02700"/>
<sequence>MRRHTKNSGFTLVEMIAVLVIVGVLAAVAGMGIVKAAQAFAFNSEATALSQKAELAMDRLRRSLENLTDISSATSSSIGVSRLSGETIVTERYYVSGSDLMLTSSESGAGTNTLTDLVDSFSLSYKMADDSAWSFGSNLEDLARIEFTLTMEGPNGTSMSFANYVVPRNTYIPDIQRRYYPAGSTTGSAPGCFVATAAFGSDSDSRVFALTQFRDQYLTQYSLGRWFLDFYNENGPGMAQTLHSHYWLKSLVRLLLLPAAGFAFLAMYFPLGFVLIGAMAWLLSRLVIAARNERRKAGAAPAGASGAVLLSLVIAMVVMAAIGAGMVSMYSASNTSSAATPFTARAHYIAESGLRYAGWILEDNLNDDTFITTDLHKKSFAVDDDSFYLEILTYWYDIGTSTTPSSNLSASAWGGLPKKVLTIPDDAGGFLTVEKSDGSSELVRYNSITVNAASDDIGFSLTSTPSGTYKSRGRILPAAKIPSAGTIRAANLGDSSGDSLEIDLDSLAGENDTFLFPKMMGIITVTDASNKDWYIMYDSVDYDSDKLVGIRNCPGRTALPSGGITVNAGTPVQLERYAMFVSTGIAGEAGFQAQDTISRSQSMGTVSMYRGVEGGIDFNDPNDINKVDPVLGSAAIEDGAIKITGTEQTYSYTEPVVYQQESLIAVDWQDELIDTLNLEDIWNRSSRLLSYDLQVKVKFTENQDDLTPPYVNVPGSYMPGLSFRTYCSGGQCNYYGLSFMRGVQGRTEVSSGGDGCGGGDSTYEEDDDIADGFFSEHGSNTSISVCGDTYSSWNDYAPKDGVPYLMFWQKYLDPDDDSGSGCGGGEESLFDWISYVQLVDVEEVSVYYYEPVTCWGEWNWHGIILRFDEYDVNWAGGWYEGEIPGDSRNSRLYLCSDRWSRQWARQGPYTAWKLTDKYGLFRTSTVEGVTVLGIPGGAIVRNPATVSANSSTTGSPVPNVAYIVDPESVNDSYQQSKGTNNYRIYPKEWATLMVRIIEMQGDFDCDGADDNRVNAVAMYAASPDANGSNASSDDKDGNRVAYARNSPVKWPEDSEYFTLGVMGSRHYTSKEITAPRGCGDDYDIVRLAGRGQDSEGDYVVTYSGTFTTEDYDFTSNVEEVEFGLHTLGIDATADSNGNPTETCYFDDLYWSFWEGGATGVMPGVQQQ</sequence>
<dbReference type="AlphaFoldDB" id="A0A1M6NYC4"/>